<proteinExistence type="predicted"/>
<dbReference type="Proteomes" id="UP000290289">
    <property type="component" value="Chromosome 16"/>
</dbReference>
<dbReference type="Pfam" id="PF26130">
    <property type="entry name" value="PB1-like"/>
    <property type="match status" value="1"/>
</dbReference>
<accession>A0A498HKB4</accession>
<reference evidence="2 3" key="1">
    <citation type="submission" date="2018-10" db="EMBL/GenBank/DDBJ databases">
        <title>A high-quality apple genome assembly.</title>
        <authorList>
            <person name="Hu J."/>
        </authorList>
    </citation>
    <scope>NUCLEOTIDE SEQUENCE [LARGE SCALE GENOMIC DNA]</scope>
    <source>
        <strain evidence="3">cv. HFTH1</strain>
        <tissue evidence="2">Young leaf</tissue>
    </source>
</reference>
<feature type="domain" description="PB1-like" evidence="1">
    <location>
        <begin position="14"/>
        <end position="100"/>
    </location>
</feature>
<name>A0A498HKB4_MALDO</name>
<evidence type="ECO:0000313" key="2">
    <source>
        <dbReference type="EMBL" id="RXH71916.1"/>
    </source>
</evidence>
<gene>
    <name evidence="2" type="ORF">DVH24_025417</name>
</gene>
<organism evidence="2 3">
    <name type="scientific">Malus domestica</name>
    <name type="common">Apple</name>
    <name type="synonym">Pyrus malus</name>
    <dbReference type="NCBI Taxonomy" id="3750"/>
    <lineage>
        <taxon>Eukaryota</taxon>
        <taxon>Viridiplantae</taxon>
        <taxon>Streptophyta</taxon>
        <taxon>Embryophyta</taxon>
        <taxon>Tracheophyta</taxon>
        <taxon>Spermatophyta</taxon>
        <taxon>Magnoliopsida</taxon>
        <taxon>eudicotyledons</taxon>
        <taxon>Gunneridae</taxon>
        <taxon>Pentapetalae</taxon>
        <taxon>rosids</taxon>
        <taxon>fabids</taxon>
        <taxon>Rosales</taxon>
        <taxon>Rosaceae</taxon>
        <taxon>Amygdaloideae</taxon>
        <taxon>Maleae</taxon>
        <taxon>Malus</taxon>
    </lineage>
</organism>
<comment type="caution">
    <text evidence="2">The sequence shown here is derived from an EMBL/GenBank/DDBJ whole genome shotgun (WGS) entry which is preliminary data.</text>
</comment>
<sequence length="107" mass="12552">MALIGFFSIRYLELFSIELHHGGEISYDIYVEGKVTYVDYCDKDLMSLPVIDDMVEALGYSERFMNYYYKIPNMDLSNGLKPIQNDFNVQSMCNFVPKDKVYEFLDN</sequence>
<protein>
    <recommendedName>
        <fullName evidence="1">PB1-like domain-containing protein</fullName>
    </recommendedName>
</protein>
<dbReference type="AlphaFoldDB" id="A0A498HKB4"/>
<evidence type="ECO:0000259" key="1">
    <source>
        <dbReference type="Pfam" id="PF26130"/>
    </source>
</evidence>
<evidence type="ECO:0000313" key="3">
    <source>
        <dbReference type="Proteomes" id="UP000290289"/>
    </source>
</evidence>
<dbReference type="InterPro" id="IPR058594">
    <property type="entry name" value="PB1-like_dom_pln"/>
</dbReference>
<dbReference type="EMBL" id="RDQH01000342">
    <property type="protein sequence ID" value="RXH71916.1"/>
    <property type="molecule type" value="Genomic_DNA"/>
</dbReference>
<keyword evidence="3" id="KW-1185">Reference proteome</keyword>